<dbReference type="PANTHER" id="PTHR33542">
    <property type="entry name" value="SIROHYDROCHLORIN FERROCHELATASE, CHLOROPLASTIC"/>
    <property type="match status" value="1"/>
</dbReference>
<evidence type="ECO:0000256" key="1">
    <source>
        <dbReference type="ARBA" id="ARBA00022723"/>
    </source>
</evidence>
<organism evidence="3 4">
    <name type="scientific">Corynebacterium nasicanis</name>
    <dbReference type="NCBI Taxonomy" id="1448267"/>
    <lineage>
        <taxon>Bacteria</taxon>
        <taxon>Bacillati</taxon>
        <taxon>Actinomycetota</taxon>
        <taxon>Actinomycetes</taxon>
        <taxon>Mycobacteriales</taxon>
        <taxon>Corynebacteriaceae</taxon>
        <taxon>Corynebacterium</taxon>
    </lineage>
</organism>
<dbReference type="SUPFAM" id="SSF53800">
    <property type="entry name" value="Chelatase"/>
    <property type="match status" value="1"/>
</dbReference>
<comment type="caution">
    <text evidence="3">The sequence shown here is derived from an EMBL/GenBank/DDBJ whole genome shotgun (WGS) entry which is preliminary data.</text>
</comment>
<accession>A0ABW1QDL1</accession>
<reference evidence="4" key="1">
    <citation type="journal article" date="2019" name="Int. J. Syst. Evol. Microbiol.">
        <title>The Global Catalogue of Microorganisms (GCM) 10K type strain sequencing project: providing services to taxonomists for standard genome sequencing and annotation.</title>
        <authorList>
            <consortium name="The Broad Institute Genomics Platform"/>
            <consortium name="The Broad Institute Genome Sequencing Center for Infectious Disease"/>
            <person name="Wu L."/>
            <person name="Ma J."/>
        </authorList>
    </citation>
    <scope>NUCLEOTIDE SEQUENCE [LARGE SCALE GENOMIC DNA]</scope>
    <source>
        <strain evidence="4">CCUG 51943</strain>
    </source>
</reference>
<evidence type="ECO:0000313" key="3">
    <source>
        <dbReference type="EMBL" id="MFC6146754.1"/>
    </source>
</evidence>
<keyword evidence="2" id="KW-0456">Lyase</keyword>
<dbReference type="PANTHER" id="PTHR33542:SF5">
    <property type="entry name" value="FERROCHELATASE CHE1"/>
    <property type="match status" value="1"/>
</dbReference>
<gene>
    <name evidence="3" type="ORF">ACFPUZ_08045</name>
</gene>
<protein>
    <submittedName>
        <fullName evidence="3">Sirohydrochlorin chelatase</fullName>
    </submittedName>
</protein>
<keyword evidence="4" id="KW-1185">Reference proteome</keyword>
<keyword evidence="1" id="KW-0479">Metal-binding</keyword>
<evidence type="ECO:0000313" key="4">
    <source>
        <dbReference type="Proteomes" id="UP001596244"/>
    </source>
</evidence>
<dbReference type="RefSeq" id="WP_377001376.1">
    <property type="nucleotide sequence ID" value="NZ_JBHSQE010000005.1"/>
</dbReference>
<dbReference type="Pfam" id="PF01903">
    <property type="entry name" value="CbiX"/>
    <property type="match status" value="1"/>
</dbReference>
<sequence length="213" mass="21532">MTALLTLSHGSRHPRAAAGIDRLTAAAGERLGVTARAAHLEFNSPSLTDAAVSLAAAGHRTAVVVPLLFTDAFHARHDVPAALAAAREASGLDLHPAAGLGTGEDIADLLAAHTRPAPGRSLTLAHVGSSDPAAEEAVAVLAGRVAARLGRPVAVHRATGSVVEVEGETHLIPLFVTEALLLDRLLTPGVSADPPLGAALADIVAARHRAALT</sequence>
<evidence type="ECO:0000256" key="2">
    <source>
        <dbReference type="ARBA" id="ARBA00023239"/>
    </source>
</evidence>
<dbReference type="EMBL" id="JBHSQE010000005">
    <property type="protein sequence ID" value="MFC6146754.1"/>
    <property type="molecule type" value="Genomic_DNA"/>
</dbReference>
<dbReference type="CDD" id="cd03416">
    <property type="entry name" value="CbiX_SirB_N"/>
    <property type="match status" value="1"/>
</dbReference>
<dbReference type="Proteomes" id="UP001596244">
    <property type="component" value="Unassembled WGS sequence"/>
</dbReference>
<proteinExistence type="predicted"/>
<dbReference type="InterPro" id="IPR050963">
    <property type="entry name" value="Sirohydro_Cobaltochel/CbiX"/>
</dbReference>
<dbReference type="InterPro" id="IPR002762">
    <property type="entry name" value="CbiX-like"/>
</dbReference>
<dbReference type="Gene3D" id="3.40.50.1400">
    <property type="match status" value="1"/>
</dbReference>
<name>A0ABW1QDL1_9CORY</name>